<reference evidence="3" key="1">
    <citation type="submission" date="2016-06" db="EMBL/GenBank/DDBJ databases">
        <title>Parallel loss of symbiosis genes in relatives of nitrogen-fixing non-legume Parasponia.</title>
        <authorList>
            <person name="Van Velzen R."/>
            <person name="Holmer R."/>
            <person name="Bu F."/>
            <person name="Rutten L."/>
            <person name="Van Zeijl A."/>
            <person name="Liu W."/>
            <person name="Santuari L."/>
            <person name="Cao Q."/>
            <person name="Sharma T."/>
            <person name="Shen D."/>
            <person name="Roswanjaya Y."/>
            <person name="Wardhani T."/>
            <person name="Kalhor M.S."/>
            <person name="Jansen J."/>
            <person name="Van den Hoogen J."/>
            <person name="Gungor B."/>
            <person name="Hartog M."/>
            <person name="Hontelez J."/>
            <person name="Verver J."/>
            <person name="Yang W.-C."/>
            <person name="Schijlen E."/>
            <person name="Repin R."/>
            <person name="Schilthuizen M."/>
            <person name="Schranz E."/>
            <person name="Heidstra R."/>
            <person name="Miyata K."/>
            <person name="Fedorova E."/>
            <person name="Kohlen W."/>
            <person name="Bisseling T."/>
            <person name="Smit S."/>
            <person name="Geurts R."/>
        </authorList>
    </citation>
    <scope>NUCLEOTIDE SEQUENCE [LARGE SCALE GENOMIC DNA]</scope>
    <source>
        <strain evidence="3">cv. WU1-14</strain>
    </source>
</reference>
<name>A0A2P5AJU0_PARAD</name>
<feature type="region of interest" description="Disordered" evidence="1">
    <location>
        <begin position="88"/>
        <end position="115"/>
    </location>
</feature>
<dbReference type="AlphaFoldDB" id="A0A2P5AJU0"/>
<dbReference type="Proteomes" id="UP000237105">
    <property type="component" value="Unassembled WGS sequence"/>
</dbReference>
<dbReference type="EMBL" id="JXTB01000553">
    <property type="protein sequence ID" value="PON36787.1"/>
    <property type="molecule type" value="Genomic_DNA"/>
</dbReference>
<organism evidence="2 3">
    <name type="scientific">Parasponia andersonii</name>
    <name type="common">Sponia andersonii</name>
    <dbReference type="NCBI Taxonomy" id="3476"/>
    <lineage>
        <taxon>Eukaryota</taxon>
        <taxon>Viridiplantae</taxon>
        <taxon>Streptophyta</taxon>
        <taxon>Embryophyta</taxon>
        <taxon>Tracheophyta</taxon>
        <taxon>Spermatophyta</taxon>
        <taxon>Magnoliopsida</taxon>
        <taxon>eudicotyledons</taxon>
        <taxon>Gunneridae</taxon>
        <taxon>Pentapetalae</taxon>
        <taxon>rosids</taxon>
        <taxon>fabids</taxon>
        <taxon>Rosales</taxon>
        <taxon>Cannabaceae</taxon>
        <taxon>Parasponia</taxon>
    </lineage>
</organism>
<evidence type="ECO:0000256" key="1">
    <source>
        <dbReference type="SAM" id="MobiDB-lite"/>
    </source>
</evidence>
<gene>
    <name evidence="2" type="ORF">PanWU01x14_325480</name>
</gene>
<evidence type="ECO:0000313" key="2">
    <source>
        <dbReference type="EMBL" id="PON36787.1"/>
    </source>
</evidence>
<accession>A0A2P5AJU0</accession>
<comment type="caution">
    <text evidence="2">The sequence shown here is derived from an EMBL/GenBank/DDBJ whole genome shotgun (WGS) entry which is preliminary data.</text>
</comment>
<dbReference type="OrthoDB" id="10497321at2759"/>
<sequence>MIRLLIKHIYIYIDVYVYIHKPCVGFQMHNESRDLGEQEGEGSLERRGRRGEVLLPGEKADDVDHADLPYASALVVIGGVVTAPDAERGLAEPLQGGQGLGDGGGGGKRPKRGLP</sequence>
<protein>
    <submittedName>
        <fullName evidence="2">Uncharacterized protein</fullName>
    </submittedName>
</protein>
<feature type="compositionally biased region" description="Basic and acidic residues" evidence="1">
    <location>
        <begin position="43"/>
        <end position="53"/>
    </location>
</feature>
<proteinExistence type="predicted"/>
<evidence type="ECO:0000313" key="3">
    <source>
        <dbReference type="Proteomes" id="UP000237105"/>
    </source>
</evidence>
<feature type="compositionally biased region" description="Gly residues" evidence="1">
    <location>
        <begin position="96"/>
        <end position="107"/>
    </location>
</feature>
<keyword evidence="3" id="KW-1185">Reference proteome</keyword>
<feature type="region of interest" description="Disordered" evidence="1">
    <location>
        <begin position="34"/>
        <end position="53"/>
    </location>
</feature>